<evidence type="ECO:0000256" key="5">
    <source>
        <dbReference type="ARBA" id="ARBA00023136"/>
    </source>
</evidence>
<evidence type="ECO:0000256" key="2">
    <source>
        <dbReference type="ARBA" id="ARBA00022448"/>
    </source>
</evidence>
<proteinExistence type="predicted"/>
<dbReference type="Pfam" id="PF13715">
    <property type="entry name" value="CarbopepD_reg_2"/>
    <property type="match status" value="1"/>
</dbReference>
<dbReference type="InterPro" id="IPR023997">
    <property type="entry name" value="TonB-dep_OMP_SusC/RagA_CS"/>
</dbReference>
<accession>J9GJM9</accession>
<evidence type="ECO:0000256" key="6">
    <source>
        <dbReference type="ARBA" id="ARBA00023237"/>
    </source>
</evidence>
<dbReference type="InterPro" id="IPR037066">
    <property type="entry name" value="Plug_dom_sf"/>
</dbReference>
<dbReference type="SUPFAM" id="SSF56935">
    <property type="entry name" value="Porins"/>
    <property type="match status" value="1"/>
</dbReference>
<evidence type="ECO:0000256" key="3">
    <source>
        <dbReference type="ARBA" id="ARBA00022692"/>
    </source>
</evidence>
<feature type="domain" description="TonB-dependent receptor plug" evidence="7">
    <location>
        <begin position="116"/>
        <end position="222"/>
    </location>
</feature>
<comment type="caution">
    <text evidence="8">The sequence shown here is derived from an EMBL/GenBank/DDBJ whole genome shotgun (WGS) entry which is preliminary data.</text>
</comment>
<gene>
    <name evidence="8" type="ORF">EVA_12075</name>
</gene>
<keyword evidence="4" id="KW-0732">Signal</keyword>
<dbReference type="Pfam" id="PF07715">
    <property type="entry name" value="Plug"/>
    <property type="match status" value="1"/>
</dbReference>
<dbReference type="InterPro" id="IPR008969">
    <property type="entry name" value="CarboxyPept-like_regulatory"/>
</dbReference>
<organism evidence="8">
    <name type="scientific">gut metagenome</name>
    <dbReference type="NCBI Taxonomy" id="749906"/>
    <lineage>
        <taxon>unclassified sequences</taxon>
        <taxon>metagenomes</taxon>
        <taxon>organismal metagenomes</taxon>
    </lineage>
</organism>
<name>J9GJM9_9ZZZZ</name>
<dbReference type="GO" id="GO:0044718">
    <property type="term" value="P:siderophore transmembrane transport"/>
    <property type="evidence" value="ECO:0007669"/>
    <property type="project" value="TreeGrafter"/>
</dbReference>
<dbReference type="InterPro" id="IPR012910">
    <property type="entry name" value="Plug_dom"/>
</dbReference>
<dbReference type="PANTHER" id="PTHR30069">
    <property type="entry name" value="TONB-DEPENDENT OUTER MEMBRANE RECEPTOR"/>
    <property type="match status" value="1"/>
</dbReference>
<keyword evidence="2" id="KW-0813">Transport</keyword>
<sequence>MNKKLVLLGAGLLLTAATASAQQHVTGKVIDSAGEPVMGATVRVAGTKIVTTTDASGVFKLTNVPASAKKLNVTYIGMQSQTVNVAGNVKVVLKDNELGEAVVVGYGTAKKVGTLVGSVKKVSGDVVEGKPSVNIADALQGQVAGMQVMNNTGDVGEVGNVSITIRGNGSIGASNTPLIVVDGSPAGTSILSMLSSSDIESVATLKDASATSIYGSRAANGVIYITTKKGRRNEKAQVTLSQKVGWGQLARNIGNPMTADELLDFQLANGIIYADQYARYKAHGSNTDWQKYGFDNAAPMYNTEVSVRGGSENTNYYVSGSYLDQNGLTDFSGFKRYTLRTNLDSKVKDWLTIGVSQSIAYTERQRDGYTQQGSGNSRSFTGTAQLFPRYWDPYDPEYMKQHKIWGMEDWDSKYALRMQPSHINDIVYNGSAYVQIQPVKGLTLRSQLGLFATETRASNRMVPSMSETLFGEPAKGSESMSRSAMWTITNTAEYKFDINEDNELTLLAGQEGIKSNVGGFTASASGFEDDDLTLLSAATTPELASQNASAYQFLSFFGRVDYGFKKKYYANFTVRSDASSRFSKNNRTALFYSGGLMWDAMAEKFMRPASSWLTNLQVKASVGSTGNSEVGNYGHLALSALTQYGGKQGFYFAQYANPNLGWEKQIQANFGFTAGFFGKLTLDVNAYYRKTKDMLMSVPLPLYDGYGLSHGEHR</sequence>
<dbReference type="Gene3D" id="2.40.170.20">
    <property type="entry name" value="TonB-dependent receptor, beta-barrel domain"/>
    <property type="match status" value="1"/>
</dbReference>
<dbReference type="Gene3D" id="2.170.130.10">
    <property type="entry name" value="TonB-dependent receptor, plug domain"/>
    <property type="match status" value="1"/>
</dbReference>
<protein>
    <submittedName>
        <fullName evidence="8">Outer membrane protein probably involved in nutrient binding protein</fullName>
    </submittedName>
</protein>
<evidence type="ECO:0000313" key="8">
    <source>
        <dbReference type="EMBL" id="EJW99809.1"/>
    </source>
</evidence>
<dbReference type="GO" id="GO:0009279">
    <property type="term" value="C:cell outer membrane"/>
    <property type="evidence" value="ECO:0007669"/>
    <property type="project" value="UniProtKB-SubCell"/>
</dbReference>
<evidence type="ECO:0000259" key="7">
    <source>
        <dbReference type="Pfam" id="PF07715"/>
    </source>
</evidence>
<dbReference type="PROSITE" id="PS52016">
    <property type="entry name" value="TONB_DEPENDENT_REC_3"/>
    <property type="match status" value="1"/>
</dbReference>
<dbReference type="InterPro" id="IPR039426">
    <property type="entry name" value="TonB-dep_rcpt-like"/>
</dbReference>
<dbReference type="NCBIfam" id="TIGR04056">
    <property type="entry name" value="OMP_RagA_SusC"/>
    <property type="match status" value="1"/>
</dbReference>
<dbReference type="PANTHER" id="PTHR30069:SF29">
    <property type="entry name" value="HEMOGLOBIN AND HEMOGLOBIN-HAPTOGLOBIN-BINDING PROTEIN 1-RELATED"/>
    <property type="match status" value="1"/>
</dbReference>
<keyword evidence="5" id="KW-0472">Membrane</keyword>
<dbReference type="EMBL" id="AMCI01003644">
    <property type="protein sequence ID" value="EJW99809.1"/>
    <property type="molecule type" value="Genomic_DNA"/>
</dbReference>
<dbReference type="InterPro" id="IPR036942">
    <property type="entry name" value="Beta-barrel_TonB_sf"/>
</dbReference>
<dbReference type="GO" id="GO:0015344">
    <property type="term" value="F:siderophore uptake transmembrane transporter activity"/>
    <property type="evidence" value="ECO:0007669"/>
    <property type="project" value="TreeGrafter"/>
</dbReference>
<dbReference type="NCBIfam" id="TIGR04057">
    <property type="entry name" value="SusC_RagA_signa"/>
    <property type="match status" value="1"/>
</dbReference>
<dbReference type="AlphaFoldDB" id="J9GJM9"/>
<dbReference type="Gene3D" id="2.60.40.1120">
    <property type="entry name" value="Carboxypeptidase-like, regulatory domain"/>
    <property type="match status" value="1"/>
</dbReference>
<evidence type="ECO:0000256" key="4">
    <source>
        <dbReference type="ARBA" id="ARBA00022729"/>
    </source>
</evidence>
<keyword evidence="3" id="KW-0812">Transmembrane</keyword>
<comment type="subcellular location">
    <subcellularLocation>
        <location evidence="1">Cell outer membrane</location>
        <topology evidence="1">Multi-pass membrane protein</topology>
    </subcellularLocation>
</comment>
<dbReference type="SUPFAM" id="SSF49464">
    <property type="entry name" value="Carboxypeptidase regulatory domain-like"/>
    <property type="match status" value="1"/>
</dbReference>
<reference evidence="8" key="1">
    <citation type="journal article" date="2012" name="PLoS ONE">
        <title>Gene sets for utilization of primary and secondary nutrition supplies in the distal gut of endangered iberian lynx.</title>
        <authorList>
            <person name="Alcaide M."/>
            <person name="Messina E."/>
            <person name="Richter M."/>
            <person name="Bargiela R."/>
            <person name="Peplies J."/>
            <person name="Huws S.A."/>
            <person name="Newbold C.J."/>
            <person name="Golyshin P.N."/>
            <person name="Simon M.A."/>
            <person name="Lopez G."/>
            <person name="Yakimov M.M."/>
            <person name="Ferrer M."/>
        </authorList>
    </citation>
    <scope>NUCLEOTIDE SEQUENCE</scope>
</reference>
<keyword evidence="6" id="KW-0998">Cell outer membrane</keyword>
<evidence type="ECO:0000256" key="1">
    <source>
        <dbReference type="ARBA" id="ARBA00004571"/>
    </source>
</evidence>
<dbReference type="InterPro" id="IPR023996">
    <property type="entry name" value="TonB-dep_OMP_SusC/RagA"/>
</dbReference>